<gene>
    <name evidence="2" type="ORF">BCR43DRAFT_526478</name>
</gene>
<comment type="caution">
    <text evidence="2">The sequence shown here is derived from an EMBL/GenBank/DDBJ whole genome shotgun (WGS) entry which is preliminary data.</text>
</comment>
<sequence length="306" mass="34472">MLEHTHNTHLSQSSAAIRSPSSSLVDGNSTQVTRAFHRMALDDIDAEASSILIALANQSPRSLNEKSSHTAKHTATHGSASVYGRSNDEHTITAYKKGHATYRTASPPSTLLTQQEIAGNEMALKEIDETLQDPIMMLAAAAATIECRPEFLKSAPPERAAVSRSPPRPRRLSDKGHYMPTKEARDHTRQKRNSIHYSYHQHHYSQGLRPAAEAVDKKTEFPDDYYTSMKRNPRIKRNAMHAYITYLIYTDRVRQRQQQQRQQQGDPSLLEKQRSKIKRSDTEKTQYPMMGAPLTAFLKDGTGPHS</sequence>
<feature type="region of interest" description="Disordered" evidence="1">
    <location>
        <begin position="155"/>
        <end position="190"/>
    </location>
</feature>
<organism evidence="2 3">
    <name type="scientific">Syncephalastrum racemosum</name>
    <name type="common">Filamentous fungus</name>
    <dbReference type="NCBI Taxonomy" id="13706"/>
    <lineage>
        <taxon>Eukaryota</taxon>
        <taxon>Fungi</taxon>
        <taxon>Fungi incertae sedis</taxon>
        <taxon>Mucoromycota</taxon>
        <taxon>Mucoromycotina</taxon>
        <taxon>Mucoromycetes</taxon>
        <taxon>Mucorales</taxon>
        <taxon>Syncephalastraceae</taxon>
        <taxon>Syncephalastrum</taxon>
    </lineage>
</organism>
<feature type="region of interest" description="Disordered" evidence="1">
    <location>
        <begin position="60"/>
        <end position="87"/>
    </location>
</feature>
<feature type="region of interest" description="Disordered" evidence="1">
    <location>
        <begin position="255"/>
        <end position="306"/>
    </location>
</feature>
<feature type="region of interest" description="Disordered" evidence="1">
    <location>
        <begin position="1"/>
        <end position="28"/>
    </location>
</feature>
<dbReference type="EMBL" id="MCGN01000008">
    <property type="protein sequence ID" value="ORY94072.1"/>
    <property type="molecule type" value="Genomic_DNA"/>
</dbReference>
<dbReference type="STRING" id="13706.A0A1X2H6G7"/>
<evidence type="ECO:0000313" key="3">
    <source>
        <dbReference type="Proteomes" id="UP000242180"/>
    </source>
</evidence>
<evidence type="ECO:0000256" key="1">
    <source>
        <dbReference type="SAM" id="MobiDB-lite"/>
    </source>
</evidence>
<reference evidence="2 3" key="1">
    <citation type="submission" date="2016-07" db="EMBL/GenBank/DDBJ databases">
        <title>Pervasive Adenine N6-methylation of Active Genes in Fungi.</title>
        <authorList>
            <consortium name="DOE Joint Genome Institute"/>
            <person name="Mondo S.J."/>
            <person name="Dannebaum R.O."/>
            <person name="Kuo R.C."/>
            <person name="Labutti K."/>
            <person name="Haridas S."/>
            <person name="Kuo A."/>
            <person name="Salamov A."/>
            <person name="Ahrendt S.R."/>
            <person name="Lipzen A."/>
            <person name="Sullivan W."/>
            <person name="Andreopoulos W.B."/>
            <person name="Clum A."/>
            <person name="Lindquist E."/>
            <person name="Daum C."/>
            <person name="Ramamoorthy G.K."/>
            <person name="Gryganskyi A."/>
            <person name="Culley D."/>
            <person name="Magnuson J.K."/>
            <person name="James T.Y."/>
            <person name="O'Malley M.A."/>
            <person name="Stajich J.E."/>
            <person name="Spatafora J.W."/>
            <person name="Visel A."/>
            <person name="Grigoriev I.V."/>
        </authorList>
    </citation>
    <scope>NUCLEOTIDE SEQUENCE [LARGE SCALE GENOMIC DNA]</scope>
    <source>
        <strain evidence="2 3">NRRL 2496</strain>
    </source>
</reference>
<dbReference type="OrthoDB" id="2290708at2759"/>
<feature type="compositionally biased region" description="Low complexity" evidence="1">
    <location>
        <begin position="155"/>
        <end position="165"/>
    </location>
</feature>
<evidence type="ECO:0000313" key="2">
    <source>
        <dbReference type="EMBL" id="ORY94072.1"/>
    </source>
</evidence>
<dbReference type="Proteomes" id="UP000242180">
    <property type="component" value="Unassembled WGS sequence"/>
</dbReference>
<keyword evidence="3" id="KW-1185">Reference proteome</keyword>
<proteinExistence type="predicted"/>
<dbReference type="AlphaFoldDB" id="A0A1X2H6G7"/>
<feature type="compositionally biased region" description="Low complexity" evidence="1">
    <location>
        <begin position="11"/>
        <end position="23"/>
    </location>
</feature>
<accession>A0A1X2H6G7</accession>
<name>A0A1X2H6G7_SYNRA</name>
<dbReference type="InParanoid" id="A0A1X2H6G7"/>
<feature type="compositionally biased region" description="Basic and acidic residues" evidence="1">
    <location>
        <begin position="171"/>
        <end position="187"/>
    </location>
</feature>
<protein>
    <submittedName>
        <fullName evidence="2">Uncharacterized protein</fullName>
    </submittedName>
</protein>
<feature type="compositionally biased region" description="Basic and acidic residues" evidence="1">
    <location>
        <begin position="269"/>
        <end position="284"/>
    </location>
</feature>